<dbReference type="EMBL" id="JACXRZ010000021">
    <property type="protein sequence ID" value="MBD3146590.1"/>
    <property type="molecule type" value="Genomic_DNA"/>
</dbReference>
<evidence type="ECO:0008006" key="3">
    <source>
        <dbReference type="Google" id="ProtNLM"/>
    </source>
</evidence>
<dbReference type="Proteomes" id="UP000653231">
    <property type="component" value="Unassembled WGS sequence"/>
</dbReference>
<evidence type="ECO:0000313" key="1">
    <source>
        <dbReference type="EMBL" id="MBD3146590.1"/>
    </source>
</evidence>
<dbReference type="RefSeq" id="WP_191053879.1">
    <property type="nucleotide sequence ID" value="NZ_JACXRZ010000021.1"/>
</dbReference>
<comment type="caution">
    <text evidence="1">The sequence shown here is derived from an EMBL/GenBank/DDBJ whole genome shotgun (WGS) entry which is preliminary data.</text>
</comment>
<accession>A0ABR8LAD7</accession>
<reference evidence="1 2" key="1">
    <citation type="submission" date="2020-09" db="EMBL/GenBank/DDBJ databases">
        <title>Actinomycete isolated from the Camponotus japonicus Mayr.</title>
        <authorList>
            <person name="Gong X."/>
        </authorList>
    </citation>
    <scope>NUCLEOTIDE SEQUENCE [LARGE SCALE GENOMIC DNA]</scope>
    <source>
        <strain evidence="1 2">2C-HV3</strain>
    </source>
</reference>
<evidence type="ECO:0000313" key="2">
    <source>
        <dbReference type="Proteomes" id="UP000653231"/>
    </source>
</evidence>
<name>A0ABR8LAD7_9ACTN</name>
<gene>
    <name evidence="1" type="ORF">IEQ31_25850</name>
</gene>
<proteinExistence type="predicted"/>
<keyword evidence="2" id="KW-1185">Reference proteome</keyword>
<organism evidence="1 2">
    <name type="scientific">Microbispora bryophytorum subsp. camponoti</name>
    <dbReference type="NCBI Taxonomy" id="1677852"/>
    <lineage>
        <taxon>Bacteria</taxon>
        <taxon>Bacillati</taxon>
        <taxon>Actinomycetota</taxon>
        <taxon>Actinomycetes</taxon>
        <taxon>Streptosporangiales</taxon>
        <taxon>Streptosporangiaceae</taxon>
        <taxon>Microbispora</taxon>
    </lineage>
</organism>
<dbReference type="InterPro" id="IPR036291">
    <property type="entry name" value="NAD(P)-bd_dom_sf"/>
</dbReference>
<sequence>MYPGLAHRRALVTDGATGIGAAIACRLADEGAYVAVLDVAGAAPLVAELGERAFPLSR</sequence>
<dbReference type="SUPFAM" id="SSF51735">
    <property type="entry name" value="NAD(P)-binding Rossmann-fold domains"/>
    <property type="match status" value="1"/>
</dbReference>
<protein>
    <recommendedName>
        <fullName evidence="3">SDR family NAD(P)-dependent oxidoreductase</fullName>
    </recommendedName>
</protein>
<dbReference type="Gene3D" id="3.40.50.720">
    <property type="entry name" value="NAD(P)-binding Rossmann-like Domain"/>
    <property type="match status" value="1"/>
</dbReference>